<organism evidence="1 2">
    <name type="scientific">Vagococcus hydrophili</name>
    <dbReference type="NCBI Taxonomy" id="2714947"/>
    <lineage>
        <taxon>Bacteria</taxon>
        <taxon>Bacillati</taxon>
        <taxon>Bacillota</taxon>
        <taxon>Bacilli</taxon>
        <taxon>Lactobacillales</taxon>
        <taxon>Enterococcaceae</taxon>
        <taxon>Vagococcus</taxon>
    </lineage>
</organism>
<dbReference type="SUPFAM" id="SSF47148">
    <property type="entry name" value="Diol dehydratase, gamma subunit"/>
    <property type="match status" value="1"/>
</dbReference>
<dbReference type="InterPro" id="IPR003207">
    <property type="entry name" value="Ppandiol/glycerol_DeHydtase_su"/>
</dbReference>
<keyword evidence="2" id="KW-1185">Reference proteome</keyword>
<dbReference type="EMBL" id="CP049887">
    <property type="protein sequence ID" value="QIL47165.1"/>
    <property type="molecule type" value="Genomic_DNA"/>
</dbReference>
<evidence type="ECO:0000313" key="2">
    <source>
        <dbReference type="Proteomes" id="UP000501747"/>
    </source>
</evidence>
<dbReference type="AlphaFoldDB" id="A0A6G8AQF7"/>
<reference evidence="1 2" key="1">
    <citation type="submission" date="2020-03" db="EMBL/GenBank/DDBJ databases">
        <title>Vagococcus sp. nov., isolated from beetles.</title>
        <authorList>
            <person name="Hyun D.-W."/>
            <person name="Bae J.-W."/>
        </authorList>
    </citation>
    <scope>NUCLEOTIDE SEQUENCE [LARGE SCALE GENOMIC DNA]</scope>
    <source>
        <strain evidence="1 2">HDW17B</strain>
    </source>
</reference>
<dbReference type="PIRSF" id="PIRSF018505">
    <property type="entry name" value="Prpndl_dhdrts_sm"/>
    <property type="match status" value="1"/>
</dbReference>
<protein>
    <submittedName>
        <fullName evidence="1">Diol dehydratase small subunit</fullName>
    </submittedName>
</protein>
<dbReference type="KEGG" id="vhy:G7082_00780"/>
<name>A0A6G8AQF7_9ENTE</name>
<accession>A0A6G8AQF7</accession>
<proteinExistence type="predicted"/>
<dbReference type="NCBIfam" id="NF011972">
    <property type="entry name" value="PRK15443.1-3"/>
    <property type="match status" value="1"/>
</dbReference>
<gene>
    <name evidence="1" type="ORF">G7082_00780</name>
</gene>
<dbReference type="Proteomes" id="UP000501747">
    <property type="component" value="Chromosome"/>
</dbReference>
<dbReference type="InterPro" id="IPR036091">
    <property type="entry name" value="Prodiol/glycerol_DeHase__sf_su"/>
</dbReference>
<dbReference type="Pfam" id="PF02287">
    <property type="entry name" value="Dehydratase_SU"/>
    <property type="match status" value="1"/>
</dbReference>
<evidence type="ECO:0000313" key="1">
    <source>
        <dbReference type="EMBL" id="QIL47165.1"/>
    </source>
</evidence>
<sequence>MTEMENLIKKIKEQMELSEQAPQGNVSVADQPIVEKTMDASDYPLYEKHPDLVRAPSGKKLADITLDSVLANKVNSQDLRVTKETLKYQGEIAANSGRAAIQQNFARAAELTAIPDDRLLEMYGALRPYRSSKQELMDLANELESKYQATITANFFREAASYYEIRKKLKGDN</sequence>
<dbReference type="Gene3D" id="1.10.1510.20">
    <property type="entry name" value="Propanediol/glycerol dehydratase, small subunit"/>
    <property type="match status" value="1"/>
</dbReference>